<evidence type="ECO:0000256" key="2">
    <source>
        <dbReference type="SAM" id="Phobius"/>
    </source>
</evidence>
<evidence type="ECO:0000256" key="1">
    <source>
        <dbReference type="SAM" id="MobiDB-lite"/>
    </source>
</evidence>
<feature type="transmembrane region" description="Helical" evidence="2">
    <location>
        <begin position="12"/>
        <end position="31"/>
    </location>
</feature>
<sequence>MQFNFNENKPHYICVIIFNLSVGLSVIFAPLPSLAVTVQEVPNPRQESSDWVTDMAGILSEDTQAQINQMISDLEVNRGTEMAVVTVPSTLSAASPKDFATELFNYWGIGKAGEDNGVLFLISVGDRRVEIETGYGVEEILPDARVGNIIDTEIIPKFKQGDFEGGILAGTKALVVVLASEPDTVAIVPRAGVTENEPPFIWVMLRSFGLVGIFLLFGYVIYLTSGSSGGGGNSFGDGSSGDGSSGGGDGFGGGSSGGGGAGGSW</sequence>
<keyword evidence="5" id="KW-1185">Reference proteome</keyword>
<feature type="region of interest" description="Disordered" evidence="1">
    <location>
        <begin position="234"/>
        <end position="265"/>
    </location>
</feature>
<evidence type="ECO:0000313" key="5">
    <source>
        <dbReference type="Proteomes" id="UP001212499"/>
    </source>
</evidence>
<feature type="domain" description="TPM" evidence="3">
    <location>
        <begin position="52"/>
        <end position="175"/>
    </location>
</feature>
<comment type="caution">
    <text evidence="4">The sequence shown here is derived from an EMBL/GenBank/DDBJ whole genome shotgun (WGS) entry which is preliminary data.</text>
</comment>
<reference evidence="4 5" key="1">
    <citation type="submission" date="2023-01" db="EMBL/GenBank/DDBJ databases">
        <title>Genomes from the Australian National Cyanobacteria Reference Collection.</title>
        <authorList>
            <person name="Willis A."/>
            <person name="Lee E.M.F."/>
        </authorList>
    </citation>
    <scope>NUCLEOTIDE SEQUENCE [LARGE SCALE GENOMIC DNA]</scope>
    <source>
        <strain evidence="4 5">CS-1033</strain>
    </source>
</reference>
<name>A0ABT5AS83_9CYAN</name>
<proteinExistence type="predicted"/>
<dbReference type="InterPro" id="IPR007621">
    <property type="entry name" value="TPM_dom"/>
</dbReference>
<organism evidence="4 5">
    <name type="scientific">Anabaenopsis arnoldii</name>
    <dbReference type="NCBI Taxonomy" id="2152938"/>
    <lineage>
        <taxon>Bacteria</taxon>
        <taxon>Bacillati</taxon>
        <taxon>Cyanobacteriota</taxon>
        <taxon>Cyanophyceae</taxon>
        <taxon>Nostocales</taxon>
        <taxon>Nodulariaceae</taxon>
        <taxon>Anabaenopsis</taxon>
    </lineage>
</organism>
<evidence type="ECO:0000313" key="4">
    <source>
        <dbReference type="EMBL" id="MDB9540173.1"/>
    </source>
</evidence>
<keyword evidence="2" id="KW-1133">Transmembrane helix</keyword>
<keyword evidence="2" id="KW-0472">Membrane</keyword>
<dbReference type="RefSeq" id="WP_271733344.1">
    <property type="nucleotide sequence ID" value="NZ_JANQDP010000127.1"/>
</dbReference>
<dbReference type="Pfam" id="PF04536">
    <property type="entry name" value="TPM_phosphatase"/>
    <property type="match status" value="1"/>
</dbReference>
<evidence type="ECO:0000259" key="3">
    <source>
        <dbReference type="Pfam" id="PF04536"/>
    </source>
</evidence>
<dbReference type="Gene3D" id="3.10.310.50">
    <property type="match status" value="1"/>
</dbReference>
<protein>
    <submittedName>
        <fullName evidence="4">TPM domain-containing protein</fullName>
    </submittedName>
</protein>
<dbReference type="PANTHER" id="PTHR30373:SF2">
    <property type="entry name" value="UPF0603 PROTEIN YGCG"/>
    <property type="match status" value="1"/>
</dbReference>
<gene>
    <name evidence="4" type="ORF">PN457_10955</name>
</gene>
<keyword evidence="2" id="KW-0812">Transmembrane</keyword>
<feature type="transmembrane region" description="Helical" evidence="2">
    <location>
        <begin position="200"/>
        <end position="222"/>
    </location>
</feature>
<dbReference type="EMBL" id="JAQMUH010000123">
    <property type="protein sequence ID" value="MDB9540173.1"/>
    <property type="molecule type" value="Genomic_DNA"/>
</dbReference>
<dbReference type="Proteomes" id="UP001212499">
    <property type="component" value="Unassembled WGS sequence"/>
</dbReference>
<accession>A0ABT5AS83</accession>
<dbReference type="PANTHER" id="PTHR30373">
    <property type="entry name" value="UPF0603 PROTEIN YGCG"/>
    <property type="match status" value="1"/>
</dbReference>